<evidence type="ECO:0000313" key="12">
    <source>
        <dbReference type="Proteomes" id="UP000302163"/>
    </source>
</evidence>
<dbReference type="InterPro" id="IPR027417">
    <property type="entry name" value="P-loop_NTPase"/>
</dbReference>
<dbReference type="InterPro" id="IPR016181">
    <property type="entry name" value="Acyl_CoA_acyltransferase"/>
</dbReference>
<keyword evidence="5 9" id="KW-0547">Nucleotide-binding</keyword>
<dbReference type="FunFam" id="3.40.50.300:FF:001011">
    <property type="entry name" value="tRNA(Met) cytidine acetyltransferase TmcA"/>
    <property type="match status" value="1"/>
</dbReference>
<evidence type="ECO:0000256" key="9">
    <source>
        <dbReference type="HAMAP-Rule" id="MF_01886"/>
    </source>
</evidence>
<dbReference type="SUPFAM" id="SSF55729">
    <property type="entry name" value="Acyl-CoA N-acyltransferases (Nat)"/>
    <property type="match status" value="1"/>
</dbReference>
<dbReference type="FunFam" id="3.40.50.11040:FF:000003">
    <property type="entry name" value="tRNA(Met) cytidine acetyltransferase TmcA"/>
    <property type="match status" value="1"/>
</dbReference>
<feature type="binding site" evidence="9">
    <location>
        <begin position="462"/>
        <end position="464"/>
    </location>
    <ligand>
        <name>acetyl-CoA</name>
        <dbReference type="ChEBI" id="CHEBI:57288"/>
    </ligand>
</feature>
<evidence type="ECO:0000256" key="8">
    <source>
        <dbReference type="ARBA" id="ARBA00023315"/>
    </source>
</evidence>
<keyword evidence="1 9" id="KW-0963">Cytoplasm</keyword>
<dbReference type="GO" id="GO:0005524">
    <property type="term" value="F:ATP binding"/>
    <property type="evidence" value="ECO:0007669"/>
    <property type="project" value="UniProtKB-UniRule"/>
</dbReference>
<evidence type="ECO:0000256" key="4">
    <source>
        <dbReference type="ARBA" id="ARBA00022694"/>
    </source>
</evidence>
<dbReference type="Pfam" id="PF08351">
    <property type="entry name" value="TmcA_N"/>
    <property type="match status" value="1"/>
</dbReference>
<dbReference type="Gene3D" id="3.40.630.30">
    <property type="match status" value="1"/>
</dbReference>
<dbReference type="Proteomes" id="UP000302163">
    <property type="component" value="Chromosome"/>
</dbReference>
<dbReference type="InterPro" id="IPR033442">
    <property type="entry name" value="TmcA_tRNA_bind"/>
</dbReference>
<dbReference type="EMBL" id="CP040428">
    <property type="protein sequence ID" value="QCT22807.1"/>
    <property type="molecule type" value="Genomic_DNA"/>
</dbReference>
<proteinExistence type="inferred from homology"/>
<dbReference type="GO" id="GO:1990883">
    <property type="term" value="F:18S rRNA cytidine N-acetyltransferase activity"/>
    <property type="evidence" value="ECO:0007669"/>
    <property type="project" value="TreeGrafter"/>
</dbReference>
<dbReference type="GO" id="GO:0051392">
    <property type="term" value="F:tRNA cytidine N4-acetyltransferase activity"/>
    <property type="evidence" value="ECO:0007669"/>
    <property type="project" value="UniProtKB-UniRule"/>
</dbReference>
<dbReference type="PROSITE" id="PS51186">
    <property type="entry name" value="GNAT"/>
    <property type="match status" value="1"/>
</dbReference>
<evidence type="ECO:0000256" key="2">
    <source>
        <dbReference type="ARBA" id="ARBA00022555"/>
    </source>
</evidence>
<comment type="function">
    <text evidence="9">Catalyzes the formation of N(4)-acetylcytidine (ac(4)C) at the wobble position of tRNA(Met), by using acetyl-CoA as an acetyl donor and ATP (or GTP).</text>
</comment>
<comment type="subcellular location">
    <subcellularLocation>
        <location evidence="9">Cytoplasm</location>
    </subcellularLocation>
</comment>
<evidence type="ECO:0000313" key="11">
    <source>
        <dbReference type="EMBL" id="QCT22807.1"/>
    </source>
</evidence>
<organism evidence="11 12">
    <name type="scientific">Jejubacter calystegiae</name>
    <dbReference type="NCBI Taxonomy" id="2579935"/>
    <lineage>
        <taxon>Bacteria</taxon>
        <taxon>Pseudomonadati</taxon>
        <taxon>Pseudomonadota</taxon>
        <taxon>Gammaproteobacteria</taxon>
        <taxon>Enterobacterales</taxon>
        <taxon>Enterobacteriaceae</taxon>
        <taxon>Jejubacter</taxon>
    </lineage>
</organism>
<dbReference type="InterPro" id="IPR032672">
    <property type="entry name" value="TmcA/NAT10/Kre33"/>
</dbReference>
<dbReference type="InterPro" id="IPR024914">
    <property type="entry name" value="tRNA_acetyltr_TmcA"/>
</dbReference>
<comment type="similarity">
    <text evidence="9">Belongs to the TmcA family.</text>
</comment>
<dbReference type="Gene3D" id="3.40.50.11040">
    <property type="match status" value="1"/>
</dbReference>
<dbReference type="InterPro" id="IPR038321">
    <property type="entry name" value="TmcA_C_sf"/>
</dbReference>
<dbReference type="GO" id="GO:0005737">
    <property type="term" value="C:cytoplasm"/>
    <property type="evidence" value="ECO:0007669"/>
    <property type="project" value="UniProtKB-SubCell"/>
</dbReference>
<keyword evidence="6 9" id="KW-0067">ATP-binding</keyword>
<dbReference type="EC" id="2.3.1.193" evidence="9"/>
<dbReference type="SUPFAM" id="SSF52540">
    <property type="entry name" value="P-loop containing nucleoside triphosphate hydrolases"/>
    <property type="match status" value="1"/>
</dbReference>
<evidence type="ECO:0000256" key="7">
    <source>
        <dbReference type="ARBA" id="ARBA00022884"/>
    </source>
</evidence>
<evidence type="ECO:0000256" key="6">
    <source>
        <dbReference type="ARBA" id="ARBA00022840"/>
    </source>
</evidence>
<keyword evidence="12" id="KW-1185">Reference proteome</keyword>
<dbReference type="InterPro" id="IPR013562">
    <property type="entry name" value="TmcA/NAT10_N"/>
</dbReference>
<feature type="binding site" evidence="9">
    <location>
        <position position="321"/>
    </location>
    <ligand>
        <name>ATP</name>
        <dbReference type="ChEBI" id="CHEBI:30616"/>
    </ligand>
</feature>
<dbReference type="HAMAP" id="MF_01886">
    <property type="entry name" value="tRNA_acetyltr_TmcA"/>
    <property type="match status" value="1"/>
</dbReference>
<dbReference type="Pfam" id="PF17176">
    <property type="entry name" value="tRNA_bind_3"/>
    <property type="match status" value="1"/>
</dbReference>
<keyword evidence="2 9" id="KW-0820">tRNA-binding</keyword>
<dbReference type="InterPro" id="IPR000182">
    <property type="entry name" value="GNAT_dom"/>
</dbReference>
<dbReference type="GO" id="GO:0002101">
    <property type="term" value="P:tRNA wobble cytosine modification"/>
    <property type="evidence" value="ECO:0007669"/>
    <property type="project" value="UniProtKB-UniRule"/>
</dbReference>
<dbReference type="GO" id="GO:0000049">
    <property type="term" value="F:tRNA binding"/>
    <property type="evidence" value="ECO:0007669"/>
    <property type="project" value="UniProtKB-UniRule"/>
</dbReference>
<feature type="domain" description="N-acetyltransferase" evidence="10">
    <location>
        <begin position="350"/>
        <end position="534"/>
    </location>
</feature>
<dbReference type="GO" id="GO:1904812">
    <property type="term" value="P:rRNA acetylation involved in maturation of SSU-rRNA"/>
    <property type="evidence" value="ECO:0007669"/>
    <property type="project" value="TreeGrafter"/>
</dbReference>
<name>A0A4V1G8D9_9ENTR</name>
<reference evidence="11 12" key="1">
    <citation type="submission" date="2019-05" db="EMBL/GenBank/DDBJ databases">
        <title>Complete genome sequence of Izhakiella calystegiae KSNA2, an endophyte isolated from beach morning glory (Calystegia soldanella).</title>
        <authorList>
            <person name="Jiang L."/>
            <person name="Jeong J.C."/>
            <person name="Kim C.Y."/>
            <person name="Kim D.H."/>
            <person name="Kim S.W."/>
            <person name="Lee j."/>
        </authorList>
    </citation>
    <scope>NUCLEOTIDE SEQUENCE [LARGE SCALE GENOMIC DNA]</scope>
    <source>
        <strain evidence="11 12">KSNA2</strain>
    </source>
</reference>
<accession>A0A4V1G8D9</accession>
<dbReference type="SMART" id="SM00382">
    <property type="entry name" value="AAA"/>
    <property type="match status" value="1"/>
</dbReference>
<dbReference type="PANTHER" id="PTHR10925">
    <property type="entry name" value="N-ACETYLTRANSFERASE 10"/>
    <property type="match status" value="1"/>
</dbReference>
<evidence type="ECO:0000259" key="10">
    <source>
        <dbReference type="PROSITE" id="PS51186"/>
    </source>
</evidence>
<dbReference type="InterPro" id="IPR007807">
    <property type="entry name" value="TcmA/NAT10_helicase"/>
</dbReference>
<dbReference type="CDD" id="cd04301">
    <property type="entry name" value="NAT_SF"/>
    <property type="match status" value="1"/>
</dbReference>
<dbReference type="AlphaFoldDB" id="A0A4V1G8D9"/>
<dbReference type="Gene3D" id="3.40.50.300">
    <property type="entry name" value="P-loop containing nucleotide triphosphate hydrolases"/>
    <property type="match status" value="1"/>
</dbReference>
<sequence>MNELDALTRQQQRQGIRRLLVLSGESDWSLEQARCLKQRLSGDWLWVGETEEQTAHCAPGAIRRLLGREFLHAIFDARTGLDAEALAALAGTLRAGSWLVVLAPSWTSWPNQPDADSLRWSGQPDPIPTPHFIHRLQQALSQEPECVIWRQGQAPRLPVQVERPDWQPAAGGPLAEQQAILQALLAMPAGVAVVTGPRGRGKSTLAGMLARQCGRPVVICAPTRAATDVLMHHAGEHESFMAPDALLQAIQRGEPPVGEWLIVDEAAAIPAPLLRQLIAAFPRTLLTTTVQGYEGTGRGFLLKLCASLPRLQSFTLDAPVRWASGDPLERLLDRVMLFDDRLAAPCAGDLQYQTLPDGAWLNDDGREAQTWRLLAGAHYRTSPLDLRRLLDAPGQRLKVACVNERVAGALWLVEEGGLTPELSEAVWAGLRRPRGNLVAQSLAAHGGSPDAATLKGLRISRVAVHPERQRQGIGSRLLASAGDMSDGHDYLSVSFGYTDELWRFWQRAGFMLVRIGSHREASSGCHAAMALRPLSARGEALALREQLRLRRDTCWLQPWIREPIPVAQLPETTLNDEDWRDLGGFAFGHRSSEACIGTLQRLLLNSELALPGLRGWLTQGLAGAELCAQLGINGRRALLVRQRQECATALKALDAQRTDVLEAWLAKVKNFQ</sequence>
<keyword evidence="8 9" id="KW-0012">Acyltransferase</keyword>
<evidence type="ECO:0000256" key="1">
    <source>
        <dbReference type="ARBA" id="ARBA00022490"/>
    </source>
</evidence>
<dbReference type="InterPro" id="IPR003593">
    <property type="entry name" value="AAA+_ATPase"/>
</dbReference>
<dbReference type="Pfam" id="PF05127">
    <property type="entry name" value="NAT10_TcmA_helicase"/>
    <property type="match status" value="1"/>
</dbReference>
<dbReference type="OrthoDB" id="5578851at2"/>
<dbReference type="KEGG" id="izh:FEM41_23175"/>
<keyword evidence="4 9" id="KW-0819">tRNA processing</keyword>
<dbReference type="GO" id="GO:0051391">
    <property type="term" value="P:tRNA acetylation"/>
    <property type="evidence" value="ECO:0007669"/>
    <property type="project" value="UniProtKB-UniRule"/>
</dbReference>
<dbReference type="Gene3D" id="1.20.120.890">
    <property type="entry name" value="tRNA(Met) cytidine acetyltransferase, tail domain"/>
    <property type="match status" value="1"/>
</dbReference>
<protein>
    <recommendedName>
        <fullName evidence="9">tRNA(Met) cytidine acetyltransferase TmcA</fullName>
        <ecNumber evidence="9">2.3.1.193</ecNumber>
    </recommendedName>
</protein>
<dbReference type="Pfam" id="PF13718">
    <property type="entry name" value="GNAT_acetyltr_2"/>
    <property type="match status" value="2"/>
</dbReference>
<keyword evidence="3 9" id="KW-0808">Transferase</keyword>
<evidence type="ECO:0000256" key="5">
    <source>
        <dbReference type="ARBA" id="ARBA00022741"/>
    </source>
</evidence>
<comment type="catalytic activity">
    <reaction evidence="9">
        <text>cytidine(34) in elongator tRNA(Met) + acetyl-CoA + ATP + H2O = N(4)-acetylcytidine(34) in elongator tRNA(Met) + ADP + phosphate + CoA + H(+)</text>
        <dbReference type="Rhea" id="RHEA:43788"/>
        <dbReference type="Rhea" id="RHEA-COMP:10693"/>
        <dbReference type="Rhea" id="RHEA-COMP:10694"/>
        <dbReference type="ChEBI" id="CHEBI:15377"/>
        <dbReference type="ChEBI" id="CHEBI:15378"/>
        <dbReference type="ChEBI" id="CHEBI:30616"/>
        <dbReference type="ChEBI" id="CHEBI:43474"/>
        <dbReference type="ChEBI" id="CHEBI:57287"/>
        <dbReference type="ChEBI" id="CHEBI:57288"/>
        <dbReference type="ChEBI" id="CHEBI:74900"/>
        <dbReference type="ChEBI" id="CHEBI:82748"/>
        <dbReference type="ChEBI" id="CHEBI:456216"/>
        <dbReference type="EC" id="2.3.1.193"/>
    </reaction>
</comment>
<dbReference type="PANTHER" id="PTHR10925:SF5">
    <property type="entry name" value="RNA CYTIDINE ACETYLTRANSFERASE"/>
    <property type="match status" value="1"/>
</dbReference>
<keyword evidence="7 9" id="KW-0694">RNA-binding</keyword>
<comment type="caution">
    <text evidence="9">Lacks conserved residue(s) required for the propagation of feature annotation.</text>
</comment>
<evidence type="ECO:0000256" key="3">
    <source>
        <dbReference type="ARBA" id="ARBA00022679"/>
    </source>
</evidence>
<feature type="binding site" evidence="9">
    <location>
        <position position="507"/>
    </location>
    <ligand>
        <name>acetyl-CoA</name>
        <dbReference type="ChEBI" id="CHEBI:57288"/>
    </ligand>
</feature>
<feature type="binding site" evidence="9">
    <location>
        <position position="500"/>
    </location>
    <ligand>
        <name>acetyl-CoA</name>
        <dbReference type="ChEBI" id="CHEBI:57288"/>
    </ligand>
</feature>
<gene>
    <name evidence="9" type="primary">tmcA</name>
    <name evidence="11" type="ORF">FEM41_23175</name>
</gene>
<feature type="binding site" evidence="9">
    <location>
        <position position="177"/>
    </location>
    <ligand>
        <name>ATP</name>
        <dbReference type="ChEBI" id="CHEBI:30616"/>
    </ligand>
</feature>